<evidence type="ECO:0000256" key="2">
    <source>
        <dbReference type="ARBA" id="ARBA00023295"/>
    </source>
</evidence>
<accession>A0A2M7SDJ7</accession>
<dbReference type="Proteomes" id="UP000229307">
    <property type="component" value="Unassembled WGS sequence"/>
</dbReference>
<dbReference type="GO" id="GO:0005975">
    <property type="term" value="P:carbohydrate metabolic process"/>
    <property type="evidence" value="ECO:0007669"/>
    <property type="project" value="InterPro"/>
</dbReference>
<dbReference type="Gene3D" id="2.60.40.10">
    <property type="entry name" value="Immunoglobulins"/>
    <property type="match status" value="1"/>
</dbReference>
<evidence type="ECO:0000313" key="6">
    <source>
        <dbReference type="Proteomes" id="UP000229307"/>
    </source>
</evidence>
<name>A0A2M7SDJ7_9BACT</name>
<dbReference type="Gene3D" id="3.20.20.80">
    <property type="entry name" value="Glycosidases"/>
    <property type="match status" value="1"/>
</dbReference>
<proteinExistence type="predicted"/>
<evidence type="ECO:0000256" key="3">
    <source>
        <dbReference type="SAM" id="SignalP"/>
    </source>
</evidence>
<feature type="chain" id="PRO_5014870001" description="Glycoside hydrolase family 42 N-terminal domain-containing protein" evidence="3">
    <location>
        <begin position="23"/>
        <end position="1129"/>
    </location>
</feature>
<dbReference type="InterPro" id="IPR013529">
    <property type="entry name" value="Glyco_hydro_42_N"/>
</dbReference>
<evidence type="ECO:0000259" key="4">
    <source>
        <dbReference type="Pfam" id="PF02449"/>
    </source>
</evidence>
<comment type="caution">
    <text evidence="5">The sequence shown here is derived from an EMBL/GenBank/DDBJ whole genome shotgun (WGS) entry which is preliminary data.</text>
</comment>
<dbReference type="InterPro" id="IPR017853">
    <property type="entry name" value="GH"/>
</dbReference>
<keyword evidence="2" id="KW-0326">Glycosidase</keyword>
<organism evidence="5 6">
    <name type="scientific">Candidatus Desantisbacteria bacterium CG_4_10_14_0_8_um_filter_48_22</name>
    <dbReference type="NCBI Taxonomy" id="1974543"/>
    <lineage>
        <taxon>Bacteria</taxon>
        <taxon>Candidatus Desantisiibacteriota</taxon>
    </lineage>
</organism>
<feature type="domain" description="Glycoside hydrolase family 42 N-terminal" evidence="4">
    <location>
        <begin position="378"/>
        <end position="573"/>
    </location>
</feature>
<dbReference type="GO" id="GO:0009341">
    <property type="term" value="C:beta-galactosidase complex"/>
    <property type="evidence" value="ECO:0007669"/>
    <property type="project" value="InterPro"/>
</dbReference>
<evidence type="ECO:0000313" key="5">
    <source>
        <dbReference type="EMBL" id="PIZ17605.1"/>
    </source>
</evidence>
<dbReference type="Gene3D" id="2.60.120.560">
    <property type="entry name" value="Exo-inulinase, domain 1"/>
    <property type="match status" value="1"/>
</dbReference>
<reference evidence="6" key="1">
    <citation type="submission" date="2017-09" db="EMBL/GenBank/DDBJ databases">
        <title>Depth-based differentiation of microbial function through sediment-hosted aquifers and enrichment of novel symbionts in the deep terrestrial subsurface.</title>
        <authorList>
            <person name="Probst A.J."/>
            <person name="Ladd B."/>
            <person name="Jarett J.K."/>
            <person name="Geller-Mcgrath D.E."/>
            <person name="Sieber C.M.K."/>
            <person name="Emerson J.B."/>
            <person name="Anantharaman K."/>
            <person name="Thomas B.C."/>
            <person name="Malmstrom R."/>
            <person name="Stieglmeier M."/>
            <person name="Klingl A."/>
            <person name="Woyke T."/>
            <person name="Ryan C.M."/>
            <person name="Banfield J.F."/>
        </authorList>
    </citation>
    <scope>NUCLEOTIDE SEQUENCE [LARGE SCALE GENOMIC DNA]</scope>
</reference>
<keyword evidence="3" id="KW-0732">Signal</keyword>
<dbReference type="GO" id="GO:0004565">
    <property type="term" value="F:beta-galactosidase activity"/>
    <property type="evidence" value="ECO:0007669"/>
    <property type="project" value="InterPro"/>
</dbReference>
<dbReference type="Pfam" id="PF02449">
    <property type="entry name" value="Glyco_hydro_42"/>
    <property type="match status" value="1"/>
</dbReference>
<sequence length="1129" mass="126426">MRSRSLTILLLLLCLPAISANAQKSPVFSCQDNFSNYNDGSDGSPAWITSSAGWGVSKGVFSCDDPDKQFAVLSSPLLKKFFIEARLTIREKTGSDWKIAGISVFVDEKNYWHLALAEKPDSAGGGHFVELVEMYDNAWLSQSITLTKLTPLASKGGSFNWEYNHPYILRIEMADETITGFVKELDGTIRSKLGFRFNNEKAVKYGKPALDNGSFRAEFDDFSVKAEEDMKSAVEDAGKPSFAPYESRGWEGLKGKASGFFRVEQAKGTWWVIDPFGNAFYIIGTDHASFKVHWCEKLGYAPYSRNCEKIYGTEEKWSDSTVGRLLSWGFNSLGANSSLFIRHRGLAHTEILGMGTMFAGMENITPRTTWTGFPNVFSSRFEKYCDKLAQKICAPVKDDPWLIGYFIDNELEWYGTAGKGIFDDAFSKPAENSAKKAIVEMLINKYNKINMFNEAWGTNLYKFEELYELKKLPGSASPQAQADRRDFIRLAAEKYFSITSAAIRRHDPNHMVLGCRFAGSAPDVWDIAGRYCDIVSVNCYRTVDLEKGILADGFEKDLASWYGSAKRPMMITEWSFPALDAGLPCKGGAGQRVPIQKDKAFAFTVFQKLLFATPFLVGSDYFMWADEPELGISKTFPEDSNYGLVNVNDEPYTLLTRAATDLHQYVYTLHSRNAPEISVRPGKEKGSFEISNSGETDAACSIEIIMDGKVIEQRKETIGGNKSVELKATYSFILAPGGHLLACKAKPENEFLELDRTNNIATQVLYVPGAAWWDKAQKNSSERLPFVICNFSDKTVKDASVILKTPDIYPFLQKAKKLSVVCASASGVINEIAPFQARPAEGEIAVFANEIKPMECATFYLYNGNLAAVQPQRSKIEYKKEGDVFGADNGVMKFYRTDAAKGNAFDRIELKGIELGRFTPLVWQKVGQNMWIGPDSVENIEINHGPVFLSFDMTFSFSRGGSEMKTEVDSKGNYASMTSRPHSFRAKYRITIFPEKQYFSSRMLWIENTDKEPWELGAYYHYLVSNINGSVKDDEARGTKWFDPGTGISFGAAAFSPEIKITFWKDPGGTEHPDTWREVGKMLKPGERYSDPQPEVYIIAAKTEGEWKEIIDSIKFHSALSAQSFPIEK</sequence>
<protein>
    <recommendedName>
        <fullName evidence="4">Glycoside hydrolase family 42 N-terminal domain-containing protein</fullName>
    </recommendedName>
</protein>
<feature type="signal peptide" evidence="3">
    <location>
        <begin position="1"/>
        <end position="22"/>
    </location>
</feature>
<dbReference type="SUPFAM" id="SSF51445">
    <property type="entry name" value="(Trans)glycosidases"/>
    <property type="match status" value="1"/>
</dbReference>
<dbReference type="EMBL" id="PFMR01000102">
    <property type="protein sequence ID" value="PIZ17605.1"/>
    <property type="molecule type" value="Genomic_DNA"/>
</dbReference>
<dbReference type="InterPro" id="IPR013783">
    <property type="entry name" value="Ig-like_fold"/>
</dbReference>
<evidence type="ECO:0000256" key="1">
    <source>
        <dbReference type="ARBA" id="ARBA00022801"/>
    </source>
</evidence>
<keyword evidence="1" id="KW-0378">Hydrolase</keyword>
<gene>
    <name evidence="5" type="ORF">COY52_03785</name>
</gene>
<dbReference type="AlphaFoldDB" id="A0A2M7SDJ7"/>